<feature type="signal peptide" evidence="2">
    <location>
        <begin position="1"/>
        <end position="23"/>
    </location>
</feature>
<reference evidence="4 5" key="1">
    <citation type="submission" date="2019-05" db="EMBL/GenBank/DDBJ databases">
        <title>Dyadobacter AR-3-8 sp. nov., isolated from arctic soil.</title>
        <authorList>
            <person name="Chaudhary D.K."/>
        </authorList>
    </citation>
    <scope>NUCLEOTIDE SEQUENCE [LARGE SCALE GENOMIC DNA]</scope>
    <source>
        <strain evidence="4 5">AR-3-8</strain>
    </source>
</reference>
<proteinExistence type="predicted"/>
<dbReference type="InterPro" id="IPR022393">
    <property type="entry name" value="Conjugative_transposon_TraJ"/>
</dbReference>
<dbReference type="AlphaFoldDB" id="A0A4U6CS53"/>
<feature type="transmembrane region" description="Helical" evidence="1">
    <location>
        <begin position="221"/>
        <end position="242"/>
    </location>
</feature>
<feature type="transmembrane region" description="Helical" evidence="1">
    <location>
        <begin position="299"/>
        <end position="322"/>
    </location>
</feature>
<dbReference type="OrthoDB" id="1147144at2"/>
<feature type="transmembrane region" description="Helical" evidence="1">
    <location>
        <begin position="89"/>
        <end position="110"/>
    </location>
</feature>
<comment type="caution">
    <text evidence="4">The sequence shown here is derived from an EMBL/GenBank/DDBJ whole genome shotgun (WGS) entry which is preliminary data.</text>
</comment>
<gene>
    <name evidence="4" type="primary">traJ</name>
    <name evidence="4" type="ORF">FDK13_33435</name>
</gene>
<evidence type="ECO:0000259" key="3">
    <source>
        <dbReference type="Pfam" id="PF07863"/>
    </source>
</evidence>
<evidence type="ECO:0000256" key="1">
    <source>
        <dbReference type="SAM" id="Phobius"/>
    </source>
</evidence>
<dbReference type="NCBIfam" id="TIGR03782">
    <property type="entry name" value="Bac_Flav_CT_J"/>
    <property type="match status" value="1"/>
</dbReference>
<keyword evidence="1" id="KW-0812">Transmembrane</keyword>
<dbReference type="Proteomes" id="UP000304900">
    <property type="component" value="Unassembled WGS sequence"/>
</dbReference>
<keyword evidence="5" id="KW-1185">Reference proteome</keyword>
<evidence type="ECO:0000313" key="4">
    <source>
        <dbReference type="EMBL" id="TKT85738.1"/>
    </source>
</evidence>
<dbReference type="Pfam" id="PF07863">
    <property type="entry name" value="CtnDOT_TraJ"/>
    <property type="match status" value="1"/>
</dbReference>
<dbReference type="RefSeq" id="WP_137344369.1">
    <property type="nucleotide sequence ID" value="NZ_SZVO01000028.1"/>
</dbReference>
<feature type="transmembrane region" description="Helical" evidence="1">
    <location>
        <begin position="254"/>
        <end position="273"/>
    </location>
</feature>
<organism evidence="4 5">
    <name type="scientific">Dyadobacter frigoris</name>
    <dbReference type="NCBI Taxonomy" id="2576211"/>
    <lineage>
        <taxon>Bacteria</taxon>
        <taxon>Pseudomonadati</taxon>
        <taxon>Bacteroidota</taxon>
        <taxon>Cytophagia</taxon>
        <taxon>Cytophagales</taxon>
        <taxon>Spirosomataceae</taxon>
        <taxon>Dyadobacter</taxon>
    </lineage>
</organism>
<evidence type="ECO:0000313" key="5">
    <source>
        <dbReference type="Proteomes" id="UP000304900"/>
    </source>
</evidence>
<name>A0A4U6CS53_9BACT</name>
<dbReference type="EMBL" id="SZVO01000028">
    <property type="protein sequence ID" value="TKT85738.1"/>
    <property type="molecule type" value="Genomic_DNA"/>
</dbReference>
<protein>
    <submittedName>
        <fullName evidence="4">Conjugative transposon protein TraJ</fullName>
    </submittedName>
</protein>
<keyword evidence="1" id="KW-1133">Transmembrane helix</keyword>
<feature type="domain" description="Conjugative transposon TraJ C-terminal" evidence="3">
    <location>
        <begin position="29"/>
        <end position="356"/>
    </location>
</feature>
<accession>A0A4U6CS53</accession>
<dbReference type="InterPro" id="IPR012424">
    <property type="entry name" value="Conjugative_transposon_TraJ_C"/>
</dbReference>
<keyword evidence="2" id="KW-0732">Signal</keyword>
<feature type="chain" id="PRO_5020861992" evidence="2">
    <location>
        <begin position="24"/>
        <end position="371"/>
    </location>
</feature>
<keyword evidence="1" id="KW-0472">Membrane</keyword>
<evidence type="ECO:0000256" key="2">
    <source>
        <dbReference type="SAM" id="SignalP"/>
    </source>
</evidence>
<feature type="transmembrane region" description="Helical" evidence="1">
    <location>
        <begin position="334"/>
        <end position="352"/>
    </location>
</feature>
<sequence length="371" mass="40244">MSPSKKLLFTWLLCLFCPIASHAQGLAGQISGLQSVLGDLYDQMMPLCEKLISVGRGIAGFAALWYIASRVWRHLAAAEPIDIYPLLRPFALGFAILIFPKVIAMINGILSPTVAATASMVQGSNQAIAVLLKQKEQAVKESESWQMFVGQTGGGDKDKWLKYTYGENYSEGLLEGLGNDVKFYMAKESFNFRNAIKAWISQILQLIFESAALCINTMRTFHLIVLAIIGPLAFGISVFDGFQHTLSGWIARYINIYLWLPVANIFGAIISVIQQKMIELDISQIKTQGDTVFGAHDSAYLIFLIIGIVGYFSVPSVAGYIIHAGGGNALTHKVSSLFASTVTAAFSTAAAAGRGFGSLAKSAVPDRKRKS</sequence>
<feature type="transmembrane region" description="Helical" evidence="1">
    <location>
        <begin position="51"/>
        <end position="68"/>
    </location>
</feature>